<dbReference type="Pfam" id="PF00126">
    <property type="entry name" value="HTH_1"/>
    <property type="match status" value="1"/>
</dbReference>
<dbReference type="InterPro" id="IPR036388">
    <property type="entry name" value="WH-like_DNA-bd_sf"/>
</dbReference>
<sequence length="299" mass="33922">MDFKQLTSFIEIVNLKSFSKASKKLFLTQPTVTNHIQKLEEEIGVTLLNRSGREITPTEPGSLFYNYAQEMVNIKDFAIYKLSSYTSKIEGAIEINSSSIPAQYILPYIIKDFKALYPDVFFKINQTDTKEVINSIKDGFINFGIVGAKYNIKNLEYTELMQDKIVLALPASYATNISPFTTISLEDLLNFPLIMREEGSGSRYMIEKELLKSGVEMKQLKIITESTNNDAIKKMIELEIGASFISEIAIKKEISTGSIVPVEVSGMNLKRNFYFVCHSKRFLSPLSKTFKEFISKNTI</sequence>
<dbReference type="Pfam" id="PF03466">
    <property type="entry name" value="LysR_substrate"/>
    <property type="match status" value="1"/>
</dbReference>
<proteinExistence type="inferred from homology"/>
<dbReference type="Proteomes" id="UP000184447">
    <property type="component" value="Unassembled WGS sequence"/>
</dbReference>
<evidence type="ECO:0000313" key="7">
    <source>
        <dbReference type="Proteomes" id="UP000184447"/>
    </source>
</evidence>
<dbReference type="OrthoDB" id="9785745at2"/>
<dbReference type="AlphaFoldDB" id="A0A1M5TT29"/>
<evidence type="ECO:0000256" key="3">
    <source>
        <dbReference type="ARBA" id="ARBA00023125"/>
    </source>
</evidence>
<dbReference type="GO" id="GO:0000976">
    <property type="term" value="F:transcription cis-regulatory region binding"/>
    <property type="evidence" value="ECO:0007669"/>
    <property type="project" value="TreeGrafter"/>
</dbReference>
<reference evidence="6 7" key="1">
    <citation type="submission" date="2016-11" db="EMBL/GenBank/DDBJ databases">
        <authorList>
            <person name="Jaros S."/>
            <person name="Januszkiewicz K."/>
            <person name="Wedrychowicz H."/>
        </authorList>
    </citation>
    <scope>NUCLEOTIDE SEQUENCE [LARGE SCALE GENOMIC DNA]</scope>
    <source>
        <strain evidence="6 7">DSM 8605</strain>
    </source>
</reference>
<evidence type="ECO:0000256" key="2">
    <source>
        <dbReference type="ARBA" id="ARBA00023015"/>
    </source>
</evidence>
<keyword evidence="7" id="KW-1185">Reference proteome</keyword>
<dbReference type="InterPro" id="IPR000847">
    <property type="entry name" value="LysR_HTH_N"/>
</dbReference>
<dbReference type="InterPro" id="IPR036390">
    <property type="entry name" value="WH_DNA-bd_sf"/>
</dbReference>
<keyword evidence="3 6" id="KW-0238">DNA-binding</keyword>
<dbReference type="Gene3D" id="1.10.10.10">
    <property type="entry name" value="Winged helix-like DNA-binding domain superfamily/Winged helix DNA-binding domain"/>
    <property type="match status" value="1"/>
</dbReference>
<feature type="domain" description="HTH lysR-type" evidence="5">
    <location>
        <begin position="1"/>
        <end position="58"/>
    </location>
</feature>
<comment type="similarity">
    <text evidence="1">Belongs to the LysR transcriptional regulatory family.</text>
</comment>
<dbReference type="PANTHER" id="PTHR30126">
    <property type="entry name" value="HTH-TYPE TRANSCRIPTIONAL REGULATOR"/>
    <property type="match status" value="1"/>
</dbReference>
<dbReference type="InterPro" id="IPR005119">
    <property type="entry name" value="LysR_subst-bd"/>
</dbReference>
<dbReference type="PRINTS" id="PR00039">
    <property type="entry name" value="HTHLYSR"/>
</dbReference>
<evidence type="ECO:0000256" key="4">
    <source>
        <dbReference type="ARBA" id="ARBA00023163"/>
    </source>
</evidence>
<dbReference type="RefSeq" id="WP_073337768.1">
    <property type="nucleotide sequence ID" value="NZ_FQXM01000006.1"/>
</dbReference>
<dbReference type="STRING" id="1121316.SAMN02745207_01463"/>
<evidence type="ECO:0000259" key="5">
    <source>
        <dbReference type="PROSITE" id="PS50931"/>
    </source>
</evidence>
<dbReference type="SUPFAM" id="SSF53850">
    <property type="entry name" value="Periplasmic binding protein-like II"/>
    <property type="match status" value="1"/>
</dbReference>
<dbReference type="PROSITE" id="PS50931">
    <property type="entry name" value="HTH_LYSR"/>
    <property type="match status" value="1"/>
</dbReference>
<dbReference type="FunFam" id="1.10.10.10:FF:000001">
    <property type="entry name" value="LysR family transcriptional regulator"/>
    <property type="match status" value="1"/>
</dbReference>
<dbReference type="Gene3D" id="3.40.190.290">
    <property type="match status" value="1"/>
</dbReference>
<organism evidence="6 7">
    <name type="scientific">Clostridium grantii DSM 8605</name>
    <dbReference type="NCBI Taxonomy" id="1121316"/>
    <lineage>
        <taxon>Bacteria</taxon>
        <taxon>Bacillati</taxon>
        <taxon>Bacillota</taxon>
        <taxon>Clostridia</taxon>
        <taxon>Eubacteriales</taxon>
        <taxon>Clostridiaceae</taxon>
        <taxon>Clostridium</taxon>
    </lineage>
</organism>
<dbReference type="EMBL" id="FQXM01000006">
    <property type="protein sequence ID" value="SHH53563.1"/>
    <property type="molecule type" value="Genomic_DNA"/>
</dbReference>
<keyword evidence="2" id="KW-0805">Transcription regulation</keyword>
<dbReference type="GO" id="GO:0003700">
    <property type="term" value="F:DNA-binding transcription factor activity"/>
    <property type="evidence" value="ECO:0007669"/>
    <property type="project" value="InterPro"/>
</dbReference>
<keyword evidence="4" id="KW-0804">Transcription</keyword>
<dbReference type="SUPFAM" id="SSF46785">
    <property type="entry name" value="Winged helix' DNA-binding domain"/>
    <property type="match status" value="1"/>
</dbReference>
<protein>
    <submittedName>
        <fullName evidence="6">DNA-binding transcriptional regulator, LysR family</fullName>
    </submittedName>
</protein>
<name>A0A1M5TT29_9CLOT</name>
<dbReference type="PANTHER" id="PTHR30126:SF64">
    <property type="entry name" value="HTH-TYPE TRANSCRIPTIONAL REGULATOR CITR"/>
    <property type="match status" value="1"/>
</dbReference>
<accession>A0A1M5TT29</accession>
<dbReference type="InterPro" id="IPR047788">
    <property type="entry name" value="LysR-like_Sec_metab"/>
</dbReference>
<gene>
    <name evidence="6" type="ORF">SAMN02745207_01463</name>
</gene>
<dbReference type="NCBIfam" id="NF040786">
    <property type="entry name" value="LysR_Sec_metab"/>
    <property type="match status" value="1"/>
</dbReference>
<evidence type="ECO:0000313" key="6">
    <source>
        <dbReference type="EMBL" id="SHH53563.1"/>
    </source>
</evidence>
<evidence type="ECO:0000256" key="1">
    <source>
        <dbReference type="ARBA" id="ARBA00009437"/>
    </source>
</evidence>